<dbReference type="PANTHER" id="PTHR33279">
    <property type="entry name" value="SULFUR CARRIER PROTEIN YEDF-RELATED"/>
    <property type="match status" value="1"/>
</dbReference>
<comment type="similarity">
    <text evidence="1">Belongs to the sulfur carrier protein TusA family.</text>
</comment>
<dbReference type="OrthoDB" id="9797352at2"/>
<dbReference type="InterPro" id="IPR001455">
    <property type="entry name" value="TusA-like"/>
</dbReference>
<keyword evidence="4" id="KW-1185">Reference proteome</keyword>
<reference evidence="3 4" key="1">
    <citation type="submission" date="2016-10" db="EMBL/GenBank/DDBJ databases">
        <authorList>
            <person name="de Groot N.N."/>
        </authorList>
    </citation>
    <scope>NUCLEOTIDE SEQUENCE [LARGE SCALE GENOMIC DNA]</scope>
    <source>
        <strain evidence="3 4">DSM 18346</strain>
    </source>
</reference>
<dbReference type="Pfam" id="PF01206">
    <property type="entry name" value="TusA"/>
    <property type="match status" value="1"/>
</dbReference>
<proteinExistence type="inferred from homology"/>
<evidence type="ECO:0000256" key="1">
    <source>
        <dbReference type="ARBA" id="ARBA00008984"/>
    </source>
</evidence>
<dbReference type="EMBL" id="FNFP01000001">
    <property type="protein sequence ID" value="SDK19725.1"/>
    <property type="molecule type" value="Genomic_DNA"/>
</dbReference>
<accession>A0A1G8ZZG3</accession>
<dbReference type="Gene3D" id="3.30.110.40">
    <property type="entry name" value="TusA-like domain"/>
    <property type="match status" value="1"/>
</dbReference>
<dbReference type="InterPro" id="IPR036868">
    <property type="entry name" value="TusA-like_sf"/>
</dbReference>
<dbReference type="Proteomes" id="UP000198718">
    <property type="component" value="Unassembled WGS sequence"/>
</dbReference>
<dbReference type="GO" id="GO:0016740">
    <property type="term" value="F:transferase activity"/>
    <property type="evidence" value="ECO:0007669"/>
    <property type="project" value="UniProtKB-KW"/>
</dbReference>
<protein>
    <submittedName>
        <fullName evidence="3">TusA-related sulfurtransferase</fullName>
    </submittedName>
</protein>
<dbReference type="PANTHER" id="PTHR33279:SF6">
    <property type="entry name" value="SULFUR CARRIER PROTEIN YEDF-RELATED"/>
    <property type="match status" value="1"/>
</dbReference>
<dbReference type="AlphaFoldDB" id="A0A1G8ZZG3"/>
<evidence type="ECO:0000259" key="2">
    <source>
        <dbReference type="Pfam" id="PF01206"/>
    </source>
</evidence>
<name>A0A1G8ZZG3_9FIRM</name>
<sequence>MYKIIDARGRSCPEPVVMTKQAIENFVEEGLQVLVDSMVAVENIRRFVLNQGLHVDIEESGDGYALLIKK</sequence>
<feature type="domain" description="UPF0033" evidence="2">
    <location>
        <begin position="3"/>
        <end position="70"/>
    </location>
</feature>
<dbReference type="STRING" id="393762.SAMN05660472_00995"/>
<dbReference type="SUPFAM" id="SSF64307">
    <property type="entry name" value="SirA-like"/>
    <property type="match status" value="1"/>
</dbReference>
<dbReference type="RefSeq" id="WP_090551090.1">
    <property type="nucleotide sequence ID" value="NZ_FNFP01000001.1"/>
</dbReference>
<evidence type="ECO:0000313" key="4">
    <source>
        <dbReference type="Proteomes" id="UP000198718"/>
    </source>
</evidence>
<evidence type="ECO:0000313" key="3">
    <source>
        <dbReference type="EMBL" id="SDK19725.1"/>
    </source>
</evidence>
<organism evidence="3 4">
    <name type="scientific">Natronincola ferrireducens</name>
    <dbReference type="NCBI Taxonomy" id="393762"/>
    <lineage>
        <taxon>Bacteria</taxon>
        <taxon>Bacillati</taxon>
        <taxon>Bacillota</taxon>
        <taxon>Clostridia</taxon>
        <taxon>Peptostreptococcales</taxon>
        <taxon>Natronincolaceae</taxon>
        <taxon>Natronincola</taxon>
    </lineage>
</organism>
<keyword evidence="3" id="KW-0808">Transferase</keyword>
<gene>
    <name evidence="3" type="ORF">SAMN05660472_00995</name>
</gene>
<dbReference type="CDD" id="cd03421">
    <property type="entry name" value="SirA_like_N"/>
    <property type="match status" value="1"/>
</dbReference>